<organism evidence="1">
    <name type="scientific">Anguilla anguilla</name>
    <name type="common">European freshwater eel</name>
    <name type="synonym">Muraena anguilla</name>
    <dbReference type="NCBI Taxonomy" id="7936"/>
    <lineage>
        <taxon>Eukaryota</taxon>
        <taxon>Metazoa</taxon>
        <taxon>Chordata</taxon>
        <taxon>Craniata</taxon>
        <taxon>Vertebrata</taxon>
        <taxon>Euteleostomi</taxon>
        <taxon>Actinopterygii</taxon>
        <taxon>Neopterygii</taxon>
        <taxon>Teleostei</taxon>
        <taxon>Anguilliformes</taxon>
        <taxon>Anguillidae</taxon>
        <taxon>Anguilla</taxon>
    </lineage>
</organism>
<evidence type="ECO:0000313" key="1">
    <source>
        <dbReference type="EMBL" id="JAH46197.1"/>
    </source>
</evidence>
<dbReference type="EMBL" id="GBXM01062380">
    <property type="protein sequence ID" value="JAH46197.1"/>
    <property type="molecule type" value="Transcribed_RNA"/>
</dbReference>
<reference evidence="1" key="1">
    <citation type="submission" date="2014-11" db="EMBL/GenBank/DDBJ databases">
        <authorList>
            <person name="Amaro Gonzalez C."/>
        </authorList>
    </citation>
    <scope>NUCLEOTIDE SEQUENCE</scope>
</reference>
<protein>
    <submittedName>
        <fullName evidence="1">Uncharacterized protein</fullName>
    </submittedName>
</protein>
<reference evidence="1" key="2">
    <citation type="journal article" date="2015" name="Fish Shellfish Immunol.">
        <title>Early steps in the European eel (Anguilla anguilla)-Vibrio vulnificus interaction in the gills: Role of the RtxA13 toxin.</title>
        <authorList>
            <person name="Callol A."/>
            <person name="Pajuelo D."/>
            <person name="Ebbesson L."/>
            <person name="Teles M."/>
            <person name="MacKenzie S."/>
            <person name="Amaro C."/>
        </authorList>
    </citation>
    <scope>NUCLEOTIDE SEQUENCE</scope>
</reference>
<dbReference type="AlphaFoldDB" id="A0A0E9SY49"/>
<accession>A0A0E9SY49</accession>
<proteinExistence type="predicted"/>
<name>A0A0E9SY49_ANGAN</name>
<sequence>MLSMVSLQLLNSCKWFEKKNSMSSNISG</sequence>